<sequence length="161" mass="16005">MRFSVALAVAAAGLVSAQTATTTAASSGSTCAAQNIVDSCLATTKIPLDACAPNDWQCMCDAQTQVVTCYNNCPGDQDRFAAEQQQTSWCNAAKQLAPSSSSKASTLATSATSAASVSSSTASSTKSSASASSTSLQQNAAGVVAPATGLLAVALSFFGLM</sequence>
<organism evidence="2 3">
    <name type="scientific">Verruconis gallopava</name>
    <dbReference type="NCBI Taxonomy" id="253628"/>
    <lineage>
        <taxon>Eukaryota</taxon>
        <taxon>Fungi</taxon>
        <taxon>Dikarya</taxon>
        <taxon>Ascomycota</taxon>
        <taxon>Pezizomycotina</taxon>
        <taxon>Dothideomycetes</taxon>
        <taxon>Pleosporomycetidae</taxon>
        <taxon>Venturiales</taxon>
        <taxon>Sympoventuriaceae</taxon>
        <taxon>Verruconis</taxon>
    </lineage>
</organism>
<evidence type="ECO:0000313" key="2">
    <source>
        <dbReference type="EMBL" id="KIV99286.1"/>
    </source>
</evidence>
<reference evidence="2 3" key="1">
    <citation type="submission" date="2015-01" db="EMBL/GenBank/DDBJ databases">
        <title>The Genome Sequence of Ochroconis gallopava CBS43764.</title>
        <authorList>
            <consortium name="The Broad Institute Genomics Platform"/>
            <person name="Cuomo C."/>
            <person name="de Hoog S."/>
            <person name="Gorbushina A."/>
            <person name="Stielow B."/>
            <person name="Teixiera M."/>
            <person name="Abouelleil A."/>
            <person name="Chapman S.B."/>
            <person name="Priest M."/>
            <person name="Young S.K."/>
            <person name="Wortman J."/>
            <person name="Nusbaum C."/>
            <person name="Birren B."/>
        </authorList>
    </citation>
    <scope>NUCLEOTIDE SEQUENCE [LARGE SCALE GENOMIC DNA]</scope>
    <source>
        <strain evidence="2 3">CBS 43764</strain>
    </source>
</reference>
<dbReference type="InParanoid" id="A0A0D1YEX3"/>
<dbReference type="HOGENOM" id="CLU_104756_2_0_1"/>
<keyword evidence="3" id="KW-1185">Reference proteome</keyword>
<evidence type="ECO:0000313" key="3">
    <source>
        <dbReference type="Proteomes" id="UP000053259"/>
    </source>
</evidence>
<evidence type="ECO:0000256" key="1">
    <source>
        <dbReference type="SAM" id="SignalP"/>
    </source>
</evidence>
<feature type="chain" id="PRO_5002237037" description="Extracellular membrane protein CFEM domain-containing protein" evidence="1">
    <location>
        <begin position="18"/>
        <end position="161"/>
    </location>
</feature>
<dbReference type="GeneID" id="27317027"/>
<gene>
    <name evidence="2" type="ORF">PV09_09054</name>
</gene>
<dbReference type="VEuPathDB" id="FungiDB:PV09_09054"/>
<dbReference type="RefSeq" id="XP_016209156.1">
    <property type="nucleotide sequence ID" value="XM_016363045.1"/>
</dbReference>
<keyword evidence="1" id="KW-0732">Signal</keyword>
<dbReference type="OrthoDB" id="2507140at2759"/>
<dbReference type="STRING" id="253628.A0A0D1YEX3"/>
<protein>
    <recommendedName>
        <fullName evidence="4">Extracellular membrane protein CFEM domain-containing protein</fullName>
    </recommendedName>
</protein>
<proteinExistence type="predicted"/>
<evidence type="ECO:0008006" key="4">
    <source>
        <dbReference type="Google" id="ProtNLM"/>
    </source>
</evidence>
<dbReference type="EMBL" id="KN847580">
    <property type="protein sequence ID" value="KIV99286.1"/>
    <property type="molecule type" value="Genomic_DNA"/>
</dbReference>
<name>A0A0D1YEX3_9PEZI</name>
<dbReference type="AlphaFoldDB" id="A0A0D1YEX3"/>
<accession>A0A0D1YEX3</accession>
<dbReference type="Proteomes" id="UP000053259">
    <property type="component" value="Unassembled WGS sequence"/>
</dbReference>
<feature type="signal peptide" evidence="1">
    <location>
        <begin position="1"/>
        <end position="17"/>
    </location>
</feature>